<keyword evidence="3" id="KW-1185">Reference proteome</keyword>
<reference evidence="3" key="1">
    <citation type="submission" date="2016-10" db="EMBL/GenBank/DDBJ databases">
        <authorList>
            <person name="Varghese N."/>
            <person name="Submissions S."/>
        </authorList>
    </citation>
    <scope>NUCLEOTIDE SEQUENCE [LARGE SCALE GENOMIC DNA]</scope>
    <source>
        <strain evidence="3">DSM 22361</strain>
    </source>
</reference>
<feature type="domain" description="N-acetyltransferase" evidence="1">
    <location>
        <begin position="6"/>
        <end position="148"/>
    </location>
</feature>
<dbReference type="PROSITE" id="PS51186">
    <property type="entry name" value="GNAT"/>
    <property type="match status" value="1"/>
</dbReference>
<dbReference type="GO" id="GO:0016747">
    <property type="term" value="F:acyltransferase activity, transferring groups other than amino-acyl groups"/>
    <property type="evidence" value="ECO:0007669"/>
    <property type="project" value="InterPro"/>
</dbReference>
<dbReference type="AlphaFoldDB" id="A0A1H6B4X0"/>
<organism evidence="2 3">
    <name type="scientific">Sphingobacterium lactis</name>
    <dbReference type="NCBI Taxonomy" id="797291"/>
    <lineage>
        <taxon>Bacteria</taxon>
        <taxon>Pseudomonadati</taxon>
        <taxon>Bacteroidota</taxon>
        <taxon>Sphingobacteriia</taxon>
        <taxon>Sphingobacteriales</taxon>
        <taxon>Sphingobacteriaceae</taxon>
        <taxon>Sphingobacterium</taxon>
    </lineage>
</organism>
<dbReference type="EMBL" id="FNUT01000009">
    <property type="protein sequence ID" value="SEG55893.1"/>
    <property type="molecule type" value="Genomic_DNA"/>
</dbReference>
<sequence>MEWRSKSFSALSALELYKILQVRIDVFMLEQDCLYPECDDKDQQSTHLFGWQDDTCVAYARLLPPEVSYPGCSSIGRVVVHPDYRSHKYGKELMERAIAIQKQQFPGMPIRISAQEYLHKFYTDLGFIVESEVYLEDNIPHQEMALYF</sequence>
<evidence type="ECO:0000259" key="1">
    <source>
        <dbReference type="PROSITE" id="PS51186"/>
    </source>
</evidence>
<dbReference type="Pfam" id="PF13673">
    <property type="entry name" value="Acetyltransf_10"/>
    <property type="match status" value="1"/>
</dbReference>
<accession>A0A1H6B4X0</accession>
<dbReference type="SUPFAM" id="SSF55729">
    <property type="entry name" value="Acyl-CoA N-acyltransferases (Nat)"/>
    <property type="match status" value="1"/>
</dbReference>
<gene>
    <name evidence="2" type="ORF">SAMN05421877_109177</name>
</gene>
<dbReference type="InterPro" id="IPR016181">
    <property type="entry name" value="Acyl_CoA_acyltransferase"/>
</dbReference>
<dbReference type="Gene3D" id="3.40.630.30">
    <property type="match status" value="1"/>
</dbReference>
<dbReference type="CDD" id="cd04301">
    <property type="entry name" value="NAT_SF"/>
    <property type="match status" value="1"/>
</dbReference>
<dbReference type="OrthoDB" id="9796171at2"/>
<name>A0A1H6B4X0_9SPHI</name>
<proteinExistence type="predicted"/>
<protein>
    <submittedName>
        <fullName evidence="2">ElaA protein</fullName>
    </submittedName>
</protein>
<dbReference type="Proteomes" id="UP000236731">
    <property type="component" value="Unassembled WGS sequence"/>
</dbReference>
<evidence type="ECO:0000313" key="2">
    <source>
        <dbReference type="EMBL" id="SEG55893.1"/>
    </source>
</evidence>
<dbReference type="InterPro" id="IPR000182">
    <property type="entry name" value="GNAT_dom"/>
</dbReference>
<evidence type="ECO:0000313" key="3">
    <source>
        <dbReference type="Proteomes" id="UP000236731"/>
    </source>
</evidence>
<dbReference type="RefSeq" id="WP_103907077.1">
    <property type="nucleotide sequence ID" value="NZ_CP049246.1"/>
</dbReference>